<dbReference type="AlphaFoldDB" id="A0A4S3ZPK4"/>
<evidence type="ECO:0008006" key="3">
    <source>
        <dbReference type="Google" id="ProtNLM"/>
    </source>
</evidence>
<dbReference type="GO" id="GO:0009055">
    <property type="term" value="F:electron transfer activity"/>
    <property type="evidence" value="ECO:0007669"/>
    <property type="project" value="InterPro"/>
</dbReference>
<gene>
    <name evidence="1" type="ORF">E6C50_16910</name>
</gene>
<accession>A0A4S3ZPK4</accession>
<dbReference type="OrthoDB" id="338827at2"/>
<dbReference type="InterPro" id="IPR036909">
    <property type="entry name" value="Cyt_c-like_dom_sf"/>
</dbReference>
<organism evidence="1 2">
    <name type="scientific">Flavobacterium supellecticarium</name>
    <dbReference type="NCBI Taxonomy" id="2565924"/>
    <lineage>
        <taxon>Bacteria</taxon>
        <taxon>Pseudomonadati</taxon>
        <taxon>Bacteroidota</taxon>
        <taxon>Flavobacteriia</taxon>
        <taxon>Flavobacteriales</taxon>
        <taxon>Flavobacteriaceae</taxon>
        <taxon>Flavobacterium</taxon>
    </lineage>
</organism>
<evidence type="ECO:0000313" key="2">
    <source>
        <dbReference type="Proteomes" id="UP000307507"/>
    </source>
</evidence>
<keyword evidence="2" id="KW-1185">Reference proteome</keyword>
<dbReference type="SUPFAM" id="SSF46626">
    <property type="entry name" value="Cytochrome c"/>
    <property type="match status" value="1"/>
</dbReference>
<name>A0A4S3ZPK4_9FLAO</name>
<proteinExistence type="predicted"/>
<protein>
    <recommendedName>
        <fullName evidence="3">Cytochrome c domain-containing protein</fullName>
    </recommendedName>
</protein>
<comment type="caution">
    <text evidence="1">The sequence shown here is derived from an EMBL/GenBank/DDBJ whole genome shotgun (WGS) entry which is preliminary data.</text>
</comment>
<reference evidence="1 2" key="1">
    <citation type="submission" date="2019-04" db="EMBL/GenBank/DDBJ databases">
        <title>Flavobacterium sp. nov. isolated from construction timber.</title>
        <authorList>
            <person name="Lin S.-Y."/>
            <person name="Chang C.-T."/>
            <person name="Young C.-C."/>
        </authorList>
    </citation>
    <scope>NUCLEOTIDE SEQUENCE [LARGE SCALE GENOMIC DNA]</scope>
    <source>
        <strain evidence="1 2">CC-CTC003</strain>
    </source>
</reference>
<dbReference type="RefSeq" id="WP_136404429.1">
    <property type="nucleotide sequence ID" value="NZ_SSNZ01000012.1"/>
</dbReference>
<sequence>MKASKLVVTGMLTFSITIVYFGLRNTGSIENNYTFPGKLSDLKLFKGPLKERIPDDNVRLLELSSTLYTDHADKQRLLKLPPGTKLKIIDDGLPQFPEGSLLAKTFYYPNQPIETRILYLKNGKWNAATYQWNVTQTEALLLTNGATVQIKQNNKPDINYHIPTATECISCHRSNGTLQPIGPKIRNLNRMIIRNNKSVSQLTDLQQQQLLHATSLKEITTFPDYNDPEQTLTLRARAYMELNCAHCHQAGGMAGYTNLLLSYEIPFGKTGLARQQPNIIFRMETSGALHMPKLGTTTTDPVGLALIKAYIKSLDRS</sequence>
<dbReference type="Proteomes" id="UP000307507">
    <property type="component" value="Unassembled WGS sequence"/>
</dbReference>
<dbReference type="SUPFAM" id="SSF48695">
    <property type="entry name" value="Multiheme cytochromes"/>
    <property type="match status" value="1"/>
</dbReference>
<dbReference type="InterPro" id="IPR036280">
    <property type="entry name" value="Multihaem_cyt_sf"/>
</dbReference>
<dbReference type="GO" id="GO:0020037">
    <property type="term" value="F:heme binding"/>
    <property type="evidence" value="ECO:0007669"/>
    <property type="project" value="InterPro"/>
</dbReference>
<evidence type="ECO:0000313" key="1">
    <source>
        <dbReference type="EMBL" id="THF47439.1"/>
    </source>
</evidence>
<dbReference type="EMBL" id="SSNZ01000012">
    <property type="protein sequence ID" value="THF47439.1"/>
    <property type="molecule type" value="Genomic_DNA"/>
</dbReference>